<dbReference type="AlphaFoldDB" id="B4QDG6"/>
<dbReference type="GO" id="GO:0005739">
    <property type="term" value="C:mitochondrion"/>
    <property type="evidence" value="ECO:0007669"/>
    <property type="project" value="EnsemblMetazoa"/>
</dbReference>
<feature type="region of interest" description="Disordered" evidence="1">
    <location>
        <begin position="47"/>
        <end position="91"/>
    </location>
</feature>
<dbReference type="GO" id="GO:0007006">
    <property type="term" value="P:mitochondrial membrane organization"/>
    <property type="evidence" value="ECO:0007669"/>
    <property type="project" value="EnsemblMetazoa"/>
</dbReference>
<gene>
    <name evidence="2" type="primary">Dsim\GD25814</name>
    <name evidence="2" type="ORF">Dsim_GD25814</name>
</gene>
<dbReference type="HOGENOM" id="CLU_2429419_0_0_1"/>
<proteinExistence type="predicted"/>
<evidence type="ECO:0000256" key="1">
    <source>
        <dbReference type="SAM" id="MobiDB-lite"/>
    </source>
</evidence>
<dbReference type="Proteomes" id="UP000000304">
    <property type="component" value="Chromosome 2R"/>
</dbReference>
<dbReference type="EMBL" id="CM000362">
    <property type="protein sequence ID" value="EDX06831.1"/>
    <property type="molecule type" value="Genomic_DNA"/>
</dbReference>
<dbReference type="GO" id="GO:0035965">
    <property type="term" value="P:cardiolipin acyl-chain remodeling"/>
    <property type="evidence" value="ECO:0007669"/>
    <property type="project" value="EnsemblMetazoa"/>
</dbReference>
<protein>
    <submittedName>
        <fullName evidence="2">GD25814</fullName>
    </submittedName>
</protein>
<accession>B4QDG6</accession>
<name>B4QDG6_DROSI</name>
<dbReference type="STRING" id="7240.B4QDG6"/>
<organism evidence="2 3">
    <name type="scientific">Drosophila simulans</name>
    <name type="common">Fruit fly</name>
    <dbReference type="NCBI Taxonomy" id="7240"/>
    <lineage>
        <taxon>Eukaryota</taxon>
        <taxon>Metazoa</taxon>
        <taxon>Ecdysozoa</taxon>
        <taxon>Arthropoda</taxon>
        <taxon>Hexapoda</taxon>
        <taxon>Insecta</taxon>
        <taxon>Pterygota</taxon>
        <taxon>Neoptera</taxon>
        <taxon>Endopterygota</taxon>
        <taxon>Diptera</taxon>
        <taxon>Brachycera</taxon>
        <taxon>Muscomorpha</taxon>
        <taxon>Ephydroidea</taxon>
        <taxon>Drosophilidae</taxon>
        <taxon>Drosophila</taxon>
        <taxon>Sophophora</taxon>
    </lineage>
</organism>
<dbReference type="GO" id="GO:0007291">
    <property type="term" value="P:sperm individualization"/>
    <property type="evidence" value="ECO:0007669"/>
    <property type="project" value="EnsemblMetazoa"/>
</dbReference>
<feature type="compositionally biased region" description="Basic and acidic residues" evidence="1">
    <location>
        <begin position="51"/>
        <end position="66"/>
    </location>
</feature>
<dbReference type="OrthoDB" id="193467at2759"/>
<dbReference type="GO" id="GO:0032049">
    <property type="term" value="P:cardiolipin biosynthetic process"/>
    <property type="evidence" value="ECO:0007669"/>
    <property type="project" value="EnsemblMetazoa"/>
</dbReference>
<sequence>MLMVVCSNLRRPGHVGAASAARNINWLISGGYTPPIRAVARQYVQAPEARPVPDERYPGSQQDRRISPPRPCGAASPRTCDRLRLHRRPIP</sequence>
<dbReference type="GO" id="GO:0032577">
    <property type="term" value="F:phosphatidylcholine:cardiolipin O-linoleoyltransferase activity"/>
    <property type="evidence" value="ECO:0007669"/>
    <property type="project" value="EnsemblMetazoa"/>
</dbReference>
<evidence type="ECO:0000313" key="2">
    <source>
        <dbReference type="EMBL" id="EDX06831.1"/>
    </source>
</evidence>
<reference evidence="2 3" key="1">
    <citation type="journal article" date="2007" name="Nature">
        <title>Evolution of genes and genomes on the Drosophila phylogeny.</title>
        <authorList>
            <consortium name="Drosophila 12 Genomes Consortium"/>
            <person name="Clark A.G."/>
            <person name="Eisen M.B."/>
            <person name="Smith D.R."/>
            <person name="Bergman C.M."/>
            <person name="Oliver B."/>
            <person name="Markow T.A."/>
            <person name="Kaufman T.C."/>
            <person name="Kellis M."/>
            <person name="Gelbart W."/>
            <person name="Iyer V.N."/>
            <person name="Pollard D.A."/>
            <person name="Sackton T.B."/>
            <person name="Larracuente A.M."/>
            <person name="Singh N.D."/>
            <person name="Abad J.P."/>
            <person name="Abt D.N."/>
            <person name="Adryan B."/>
            <person name="Aguade M."/>
            <person name="Akashi H."/>
            <person name="Anderson W.W."/>
            <person name="Aquadro C.F."/>
            <person name="Ardell D.H."/>
            <person name="Arguello R."/>
            <person name="Artieri C.G."/>
            <person name="Barbash D.A."/>
            <person name="Barker D."/>
            <person name="Barsanti P."/>
            <person name="Batterham P."/>
            <person name="Batzoglou S."/>
            <person name="Begun D."/>
            <person name="Bhutkar A."/>
            <person name="Blanco E."/>
            <person name="Bosak S.A."/>
            <person name="Bradley R.K."/>
            <person name="Brand A.D."/>
            <person name="Brent M.R."/>
            <person name="Brooks A.N."/>
            <person name="Brown R.H."/>
            <person name="Butlin R.K."/>
            <person name="Caggese C."/>
            <person name="Calvi B.R."/>
            <person name="Bernardo de Carvalho A."/>
            <person name="Caspi A."/>
            <person name="Castrezana S."/>
            <person name="Celniker S.E."/>
            <person name="Chang J.L."/>
            <person name="Chapple C."/>
            <person name="Chatterji S."/>
            <person name="Chinwalla A."/>
            <person name="Civetta A."/>
            <person name="Clifton S.W."/>
            <person name="Comeron J.M."/>
            <person name="Costello J.C."/>
            <person name="Coyne J.A."/>
            <person name="Daub J."/>
            <person name="David R.G."/>
            <person name="Delcher A.L."/>
            <person name="Delehaunty K."/>
            <person name="Do C.B."/>
            <person name="Ebling H."/>
            <person name="Edwards K."/>
            <person name="Eickbush T."/>
            <person name="Evans J.D."/>
            <person name="Filipski A."/>
            <person name="Findeiss S."/>
            <person name="Freyhult E."/>
            <person name="Fulton L."/>
            <person name="Fulton R."/>
            <person name="Garcia A.C."/>
            <person name="Gardiner A."/>
            <person name="Garfield D.A."/>
            <person name="Garvin B.E."/>
            <person name="Gibson G."/>
            <person name="Gilbert D."/>
            <person name="Gnerre S."/>
            <person name="Godfrey J."/>
            <person name="Good R."/>
            <person name="Gotea V."/>
            <person name="Gravely B."/>
            <person name="Greenberg A.J."/>
            <person name="Griffiths-Jones S."/>
            <person name="Gross S."/>
            <person name="Guigo R."/>
            <person name="Gustafson E.A."/>
            <person name="Haerty W."/>
            <person name="Hahn M.W."/>
            <person name="Halligan D.L."/>
            <person name="Halpern A.L."/>
            <person name="Halter G.M."/>
            <person name="Han M.V."/>
            <person name="Heger A."/>
            <person name="Hillier L."/>
            <person name="Hinrichs A.S."/>
            <person name="Holmes I."/>
            <person name="Hoskins R.A."/>
            <person name="Hubisz M.J."/>
            <person name="Hultmark D."/>
            <person name="Huntley M.A."/>
            <person name="Jaffe D.B."/>
            <person name="Jagadeeshan S."/>
            <person name="Jeck W.R."/>
            <person name="Johnson J."/>
            <person name="Jones C.D."/>
            <person name="Jordan W.C."/>
            <person name="Karpen G.H."/>
            <person name="Kataoka E."/>
            <person name="Keightley P.D."/>
            <person name="Kheradpour P."/>
            <person name="Kirkness E.F."/>
            <person name="Koerich L.B."/>
            <person name="Kristiansen K."/>
            <person name="Kudrna D."/>
            <person name="Kulathinal R.J."/>
            <person name="Kumar S."/>
            <person name="Kwok R."/>
            <person name="Lander E."/>
            <person name="Langley C.H."/>
            <person name="Lapoint R."/>
            <person name="Lazzaro B.P."/>
            <person name="Lee S.J."/>
            <person name="Levesque L."/>
            <person name="Li R."/>
            <person name="Lin C.F."/>
            <person name="Lin M.F."/>
            <person name="Lindblad-Toh K."/>
            <person name="Llopart A."/>
            <person name="Long M."/>
            <person name="Low L."/>
            <person name="Lozovsky E."/>
            <person name="Lu J."/>
            <person name="Luo M."/>
            <person name="Machado C.A."/>
            <person name="Makalowski W."/>
            <person name="Marzo M."/>
            <person name="Matsuda M."/>
            <person name="Matzkin L."/>
            <person name="McAllister B."/>
            <person name="McBride C.S."/>
            <person name="McKernan B."/>
            <person name="McKernan K."/>
            <person name="Mendez-Lago M."/>
            <person name="Minx P."/>
            <person name="Mollenhauer M.U."/>
            <person name="Montooth K."/>
            <person name="Mount S.M."/>
            <person name="Mu X."/>
            <person name="Myers E."/>
            <person name="Negre B."/>
            <person name="Newfeld S."/>
            <person name="Nielsen R."/>
            <person name="Noor M.A."/>
            <person name="O'Grady P."/>
            <person name="Pachter L."/>
            <person name="Papaceit M."/>
            <person name="Parisi M.J."/>
            <person name="Parisi M."/>
            <person name="Parts L."/>
            <person name="Pedersen J.S."/>
            <person name="Pesole G."/>
            <person name="Phillippy A.M."/>
            <person name="Ponting C.P."/>
            <person name="Pop M."/>
            <person name="Porcelli D."/>
            <person name="Powell J.R."/>
            <person name="Prohaska S."/>
            <person name="Pruitt K."/>
            <person name="Puig M."/>
            <person name="Quesneville H."/>
            <person name="Ram K.R."/>
            <person name="Rand D."/>
            <person name="Rasmussen M.D."/>
            <person name="Reed L.K."/>
            <person name="Reenan R."/>
            <person name="Reily A."/>
            <person name="Remington K.A."/>
            <person name="Rieger T.T."/>
            <person name="Ritchie M.G."/>
            <person name="Robin C."/>
            <person name="Rogers Y.H."/>
            <person name="Rohde C."/>
            <person name="Rozas J."/>
            <person name="Rubenfield M.J."/>
            <person name="Ruiz A."/>
            <person name="Russo S."/>
            <person name="Salzberg S.L."/>
            <person name="Sanchez-Gracia A."/>
            <person name="Saranga D.J."/>
            <person name="Sato H."/>
            <person name="Schaeffer S.W."/>
            <person name="Schatz M.C."/>
            <person name="Schlenke T."/>
            <person name="Schwartz R."/>
            <person name="Segarra C."/>
            <person name="Singh R.S."/>
            <person name="Sirot L."/>
            <person name="Sirota M."/>
            <person name="Sisneros N.B."/>
            <person name="Smith C.D."/>
            <person name="Smith T.F."/>
            <person name="Spieth J."/>
            <person name="Stage D.E."/>
            <person name="Stark A."/>
            <person name="Stephan W."/>
            <person name="Strausberg R.L."/>
            <person name="Strempel S."/>
            <person name="Sturgill D."/>
            <person name="Sutton G."/>
            <person name="Sutton G.G."/>
            <person name="Tao W."/>
            <person name="Teichmann S."/>
            <person name="Tobari Y.N."/>
            <person name="Tomimura Y."/>
            <person name="Tsolas J.M."/>
            <person name="Valente V.L."/>
            <person name="Venter E."/>
            <person name="Venter J.C."/>
            <person name="Vicario S."/>
            <person name="Vieira F.G."/>
            <person name="Vilella A.J."/>
            <person name="Villasante A."/>
            <person name="Walenz B."/>
            <person name="Wang J."/>
            <person name="Wasserman M."/>
            <person name="Watts T."/>
            <person name="Wilson D."/>
            <person name="Wilson R.K."/>
            <person name="Wing R.A."/>
            <person name="Wolfner M.F."/>
            <person name="Wong A."/>
            <person name="Wong G.K."/>
            <person name="Wu C.I."/>
            <person name="Wu G."/>
            <person name="Yamamoto D."/>
            <person name="Yang H.P."/>
            <person name="Yang S.P."/>
            <person name="Yorke J.A."/>
            <person name="Yoshida K."/>
            <person name="Zdobnov E."/>
            <person name="Zhang P."/>
            <person name="Zhang Y."/>
            <person name="Zimin A.V."/>
            <person name="Baldwin J."/>
            <person name="Abdouelleil A."/>
            <person name="Abdulkadir J."/>
            <person name="Abebe A."/>
            <person name="Abera B."/>
            <person name="Abreu J."/>
            <person name="Acer S.C."/>
            <person name="Aftuck L."/>
            <person name="Alexander A."/>
            <person name="An P."/>
            <person name="Anderson E."/>
            <person name="Anderson S."/>
            <person name="Arachi H."/>
            <person name="Azer M."/>
            <person name="Bachantsang P."/>
            <person name="Barry A."/>
            <person name="Bayul T."/>
            <person name="Berlin A."/>
            <person name="Bessette D."/>
            <person name="Bloom T."/>
            <person name="Blye J."/>
            <person name="Boguslavskiy L."/>
            <person name="Bonnet C."/>
            <person name="Boukhgalter B."/>
            <person name="Bourzgui I."/>
            <person name="Brown A."/>
            <person name="Cahill P."/>
            <person name="Channer S."/>
            <person name="Cheshatsang Y."/>
            <person name="Chuda L."/>
            <person name="Citroen M."/>
            <person name="Collymore A."/>
            <person name="Cooke P."/>
            <person name="Costello M."/>
            <person name="D'Aco K."/>
            <person name="Daza R."/>
            <person name="De Haan G."/>
            <person name="DeGray S."/>
            <person name="DeMaso C."/>
            <person name="Dhargay N."/>
            <person name="Dooley K."/>
            <person name="Dooley E."/>
            <person name="Doricent M."/>
            <person name="Dorje P."/>
            <person name="Dorjee K."/>
            <person name="Dupes A."/>
            <person name="Elong R."/>
            <person name="Falk J."/>
            <person name="Farina A."/>
            <person name="Faro S."/>
            <person name="Ferguson D."/>
            <person name="Fisher S."/>
            <person name="Foley C.D."/>
            <person name="Franke A."/>
            <person name="Friedrich D."/>
            <person name="Gadbois L."/>
            <person name="Gearin G."/>
            <person name="Gearin C.R."/>
            <person name="Giannoukos G."/>
            <person name="Goode T."/>
            <person name="Graham J."/>
            <person name="Grandbois E."/>
            <person name="Grewal S."/>
            <person name="Gyaltsen K."/>
            <person name="Hafez N."/>
            <person name="Hagos B."/>
            <person name="Hall J."/>
            <person name="Henson C."/>
            <person name="Hollinger A."/>
            <person name="Honan T."/>
            <person name="Huard M.D."/>
            <person name="Hughes L."/>
            <person name="Hurhula B."/>
            <person name="Husby M.E."/>
            <person name="Kamat A."/>
            <person name="Kanga B."/>
            <person name="Kashin S."/>
            <person name="Khazanovich D."/>
            <person name="Kisner P."/>
            <person name="Lance K."/>
            <person name="Lara M."/>
            <person name="Lee W."/>
            <person name="Lennon N."/>
            <person name="Letendre F."/>
            <person name="LeVine R."/>
            <person name="Lipovsky A."/>
            <person name="Liu X."/>
            <person name="Liu J."/>
            <person name="Liu S."/>
            <person name="Lokyitsang T."/>
            <person name="Lokyitsang Y."/>
            <person name="Lubonja R."/>
            <person name="Lui A."/>
            <person name="MacDonald P."/>
            <person name="Magnisalis V."/>
            <person name="Maru K."/>
            <person name="Matthews C."/>
            <person name="McCusker W."/>
            <person name="McDonough S."/>
            <person name="Mehta T."/>
            <person name="Meldrim J."/>
            <person name="Meneus L."/>
            <person name="Mihai O."/>
            <person name="Mihalev A."/>
            <person name="Mihova T."/>
            <person name="Mittelman R."/>
            <person name="Mlenga V."/>
            <person name="Montmayeur A."/>
            <person name="Mulrain L."/>
            <person name="Navidi A."/>
            <person name="Naylor J."/>
            <person name="Negash T."/>
            <person name="Nguyen T."/>
            <person name="Nguyen N."/>
            <person name="Nicol R."/>
            <person name="Norbu C."/>
            <person name="Norbu N."/>
            <person name="Novod N."/>
            <person name="O'Neill B."/>
            <person name="Osman S."/>
            <person name="Markiewicz E."/>
            <person name="Oyono O.L."/>
            <person name="Patti C."/>
            <person name="Phunkhang P."/>
            <person name="Pierre F."/>
            <person name="Priest M."/>
            <person name="Raghuraman S."/>
            <person name="Rege F."/>
            <person name="Reyes R."/>
            <person name="Rise C."/>
            <person name="Rogov P."/>
            <person name="Ross K."/>
            <person name="Ryan E."/>
            <person name="Settipalli S."/>
            <person name="Shea T."/>
            <person name="Sherpa N."/>
            <person name="Shi L."/>
            <person name="Shih D."/>
            <person name="Sparrow T."/>
            <person name="Spaulding J."/>
            <person name="Stalker J."/>
            <person name="Stange-Thomann N."/>
            <person name="Stavropoulos S."/>
            <person name="Stone C."/>
            <person name="Strader C."/>
            <person name="Tesfaye S."/>
            <person name="Thomson T."/>
            <person name="Thoulutsang Y."/>
            <person name="Thoulutsang D."/>
            <person name="Topham K."/>
            <person name="Topping I."/>
            <person name="Tsamla T."/>
            <person name="Vassiliev H."/>
            <person name="Vo A."/>
            <person name="Wangchuk T."/>
            <person name="Wangdi T."/>
            <person name="Weiand M."/>
            <person name="Wilkinson J."/>
            <person name="Wilson A."/>
            <person name="Yadav S."/>
            <person name="Young G."/>
            <person name="Yu Q."/>
            <person name="Zembek L."/>
            <person name="Zhong D."/>
            <person name="Zimmer A."/>
            <person name="Zwirko Z."/>
            <person name="Jaffe D.B."/>
            <person name="Alvarez P."/>
            <person name="Brockman W."/>
            <person name="Butler J."/>
            <person name="Chin C."/>
            <person name="Gnerre S."/>
            <person name="Grabherr M."/>
            <person name="Kleber M."/>
            <person name="Mauceli E."/>
            <person name="MacCallum I."/>
        </authorList>
    </citation>
    <scope>NUCLEOTIDE SEQUENCE [LARGE SCALE GENOMIC DNA]</scope>
    <source>
        <strain evidence="3">white501</strain>
    </source>
</reference>
<evidence type="ECO:0000313" key="3">
    <source>
        <dbReference type="Proteomes" id="UP000000304"/>
    </source>
</evidence>
<keyword evidence="3" id="KW-1185">Reference proteome</keyword>